<gene>
    <name evidence="7" type="ORF">MONBRDRAFT_1950</name>
</gene>
<dbReference type="CDD" id="cd18101">
    <property type="entry name" value="Trm10euk_A"/>
    <property type="match status" value="1"/>
</dbReference>
<dbReference type="PANTHER" id="PTHR13563:SF13">
    <property type="entry name" value="TRNA METHYLTRANSFERASE 10 HOMOLOG A"/>
    <property type="match status" value="1"/>
</dbReference>
<dbReference type="Gene3D" id="3.40.1280.30">
    <property type="match status" value="1"/>
</dbReference>
<evidence type="ECO:0000256" key="2">
    <source>
        <dbReference type="ARBA" id="ARBA00022603"/>
    </source>
</evidence>
<dbReference type="eggNOG" id="KOG2967">
    <property type="taxonomic scope" value="Eukaryota"/>
</dbReference>
<feature type="domain" description="SAM-dependent MTase TRM10-type" evidence="6">
    <location>
        <begin position="1"/>
        <end position="174"/>
    </location>
</feature>
<dbReference type="PROSITE" id="PS51675">
    <property type="entry name" value="SAM_MT_TRM10"/>
    <property type="match status" value="1"/>
</dbReference>
<dbReference type="GO" id="GO:0052905">
    <property type="term" value="F:tRNA (guanosine(9)-N1)-methyltransferase activity"/>
    <property type="evidence" value="ECO:0007669"/>
    <property type="project" value="UniProtKB-EC"/>
</dbReference>
<dbReference type="AlphaFoldDB" id="A9UPW6"/>
<name>A9UPW6_MONBE</name>
<evidence type="ECO:0000313" key="7">
    <source>
        <dbReference type="EMBL" id="EDQ92946.1"/>
    </source>
</evidence>
<dbReference type="InterPro" id="IPR007356">
    <property type="entry name" value="tRNA_m1G_MeTrfase_euk"/>
</dbReference>
<dbReference type="STRING" id="81824.A9UPW6"/>
<dbReference type="PANTHER" id="PTHR13563">
    <property type="entry name" value="TRNA (GUANINE-9-) METHYLTRANSFERASE"/>
    <property type="match status" value="1"/>
</dbReference>
<reference evidence="7 8" key="1">
    <citation type="journal article" date="2008" name="Nature">
        <title>The genome of the choanoflagellate Monosiga brevicollis and the origin of metazoans.</title>
        <authorList>
            <consortium name="JGI Sequencing"/>
            <person name="King N."/>
            <person name="Westbrook M.J."/>
            <person name="Young S.L."/>
            <person name="Kuo A."/>
            <person name="Abedin M."/>
            <person name="Chapman J."/>
            <person name="Fairclough S."/>
            <person name="Hellsten U."/>
            <person name="Isogai Y."/>
            <person name="Letunic I."/>
            <person name="Marr M."/>
            <person name="Pincus D."/>
            <person name="Putnam N."/>
            <person name="Rokas A."/>
            <person name="Wright K.J."/>
            <person name="Zuzow R."/>
            <person name="Dirks W."/>
            <person name="Good M."/>
            <person name="Goodstein D."/>
            <person name="Lemons D."/>
            <person name="Li W."/>
            <person name="Lyons J.B."/>
            <person name="Morris A."/>
            <person name="Nichols S."/>
            <person name="Richter D.J."/>
            <person name="Salamov A."/>
            <person name="Bork P."/>
            <person name="Lim W.A."/>
            <person name="Manning G."/>
            <person name="Miller W.T."/>
            <person name="McGinnis W."/>
            <person name="Shapiro H."/>
            <person name="Tjian R."/>
            <person name="Grigoriev I.V."/>
            <person name="Rokhsar D."/>
        </authorList>
    </citation>
    <scope>NUCLEOTIDE SEQUENCE [LARGE SCALE GENOMIC DNA]</scope>
    <source>
        <strain evidence="8">MX1 / ATCC 50154</strain>
    </source>
</reference>
<dbReference type="InterPro" id="IPR028564">
    <property type="entry name" value="MT_TRM10-typ"/>
</dbReference>
<evidence type="ECO:0000313" key="8">
    <source>
        <dbReference type="Proteomes" id="UP000001357"/>
    </source>
</evidence>
<dbReference type="RefSeq" id="XP_001742708.1">
    <property type="nucleotide sequence ID" value="XM_001742656.1"/>
</dbReference>
<proteinExistence type="predicted"/>
<feature type="non-terminal residue" evidence="7">
    <location>
        <position position="174"/>
    </location>
</feature>
<dbReference type="KEGG" id="mbr:MONBRDRAFT_1950"/>
<evidence type="ECO:0000259" key="6">
    <source>
        <dbReference type="PROSITE" id="PS51675"/>
    </source>
</evidence>
<evidence type="ECO:0000256" key="3">
    <source>
        <dbReference type="ARBA" id="ARBA00022679"/>
    </source>
</evidence>
<keyword evidence="2" id="KW-0489">Methyltransferase</keyword>
<dbReference type="EMBL" id="CH991543">
    <property type="protein sequence ID" value="EDQ92946.1"/>
    <property type="molecule type" value="Genomic_DNA"/>
</dbReference>
<dbReference type="InParanoid" id="A9UPW6"/>
<accession>A9UPW6</accession>
<dbReference type="GO" id="GO:0032259">
    <property type="term" value="P:methylation"/>
    <property type="evidence" value="ECO:0007669"/>
    <property type="project" value="UniProtKB-KW"/>
</dbReference>
<dbReference type="OMA" id="NHIFAFM"/>
<feature type="non-terminal residue" evidence="7">
    <location>
        <position position="1"/>
    </location>
</feature>
<sequence length="174" mass="19939">IVIDCDFESYHVEKDLKKLAKQLRACYAANRHRPHPCQLHLTSIDGTRRSFIRASAQRAPLVHHTPQVYNERFSPETLVYLTSDSPNVLSDLDETKQYVIGGLVDHNSYKGLTLKLANERGIAHARLPISEYVSMASRQVLTVNHVFEILVEYLDHRDWKKAFFSVIPARKVSV</sequence>
<dbReference type="FunCoup" id="A9UPW6">
    <property type="interactions" value="1454"/>
</dbReference>
<keyword evidence="8" id="KW-1185">Reference proteome</keyword>
<evidence type="ECO:0000256" key="5">
    <source>
        <dbReference type="ARBA" id="ARBA00048434"/>
    </source>
</evidence>
<dbReference type="GeneID" id="5887485"/>
<evidence type="ECO:0000256" key="4">
    <source>
        <dbReference type="ARBA" id="ARBA00022691"/>
    </source>
</evidence>
<keyword evidence="3" id="KW-0808">Transferase</keyword>
<comment type="catalytic activity">
    <reaction evidence="5">
        <text>guanosine(9) in tRNA + S-adenosyl-L-methionine = N(1)-methylguanosine(9) in tRNA + S-adenosyl-L-homocysteine + H(+)</text>
        <dbReference type="Rhea" id="RHEA:43156"/>
        <dbReference type="Rhea" id="RHEA-COMP:10367"/>
        <dbReference type="Rhea" id="RHEA-COMP:10368"/>
        <dbReference type="ChEBI" id="CHEBI:15378"/>
        <dbReference type="ChEBI" id="CHEBI:57856"/>
        <dbReference type="ChEBI" id="CHEBI:59789"/>
        <dbReference type="ChEBI" id="CHEBI:73542"/>
        <dbReference type="ChEBI" id="CHEBI:74269"/>
        <dbReference type="EC" id="2.1.1.221"/>
    </reaction>
</comment>
<dbReference type="Proteomes" id="UP000001357">
    <property type="component" value="Unassembled WGS sequence"/>
</dbReference>
<protein>
    <recommendedName>
        <fullName evidence="1">tRNA (guanine(9)-N(1))-methyltransferase</fullName>
        <ecNumber evidence="1">2.1.1.221</ecNumber>
    </recommendedName>
</protein>
<evidence type="ECO:0000256" key="1">
    <source>
        <dbReference type="ARBA" id="ARBA00012797"/>
    </source>
</evidence>
<dbReference type="FunFam" id="3.40.1280.30:FF:000001">
    <property type="entry name" value="tRNA methyltransferase 10 homolog A"/>
    <property type="match status" value="1"/>
</dbReference>
<dbReference type="InterPro" id="IPR038459">
    <property type="entry name" value="MT_TRM10-typ_sf"/>
</dbReference>
<organism evidence="7 8">
    <name type="scientific">Monosiga brevicollis</name>
    <name type="common">Choanoflagellate</name>
    <dbReference type="NCBI Taxonomy" id="81824"/>
    <lineage>
        <taxon>Eukaryota</taxon>
        <taxon>Choanoflagellata</taxon>
        <taxon>Craspedida</taxon>
        <taxon>Salpingoecidae</taxon>
        <taxon>Monosiga</taxon>
    </lineage>
</organism>
<keyword evidence="4" id="KW-0949">S-adenosyl-L-methionine</keyword>
<dbReference type="EC" id="2.1.1.221" evidence="1"/>